<evidence type="ECO:0000313" key="3">
    <source>
        <dbReference type="Proteomes" id="UP000198415"/>
    </source>
</evidence>
<dbReference type="AlphaFoldDB" id="A0A239CUW8"/>
<feature type="signal peptide" evidence="1">
    <location>
        <begin position="1"/>
        <end position="20"/>
    </location>
</feature>
<accession>A0A239CUW8</accession>
<keyword evidence="1" id="KW-0732">Signal</keyword>
<gene>
    <name evidence="2" type="ORF">SAMN06264365_112108</name>
</gene>
<reference evidence="2 3" key="1">
    <citation type="submission" date="2017-06" db="EMBL/GenBank/DDBJ databases">
        <authorList>
            <person name="Kim H.J."/>
            <person name="Triplett B.A."/>
        </authorList>
    </citation>
    <scope>NUCLEOTIDE SEQUENCE [LARGE SCALE GENOMIC DNA]</scope>
    <source>
        <strain evidence="2 3">DSM 43151</strain>
    </source>
</reference>
<evidence type="ECO:0000256" key="1">
    <source>
        <dbReference type="SAM" id="SignalP"/>
    </source>
</evidence>
<dbReference type="EMBL" id="FZNR01000012">
    <property type="protein sequence ID" value="SNS24005.1"/>
    <property type="molecule type" value="Genomic_DNA"/>
</dbReference>
<sequence length="41" mass="4166">MRKWLLVAVAVVLTAVAGVAAVDAMVTPTQVYACGSLDCDG</sequence>
<keyword evidence="3" id="KW-1185">Reference proteome</keyword>
<organism evidence="2 3">
    <name type="scientific">Actinoplanes regularis</name>
    <dbReference type="NCBI Taxonomy" id="52697"/>
    <lineage>
        <taxon>Bacteria</taxon>
        <taxon>Bacillati</taxon>
        <taxon>Actinomycetota</taxon>
        <taxon>Actinomycetes</taxon>
        <taxon>Micromonosporales</taxon>
        <taxon>Micromonosporaceae</taxon>
        <taxon>Actinoplanes</taxon>
    </lineage>
</organism>
<name>A0A239CUW8_9ACTN</name>
<evidence type="ECO:0000313" key="2">
    <source>
        <dbReference type="EMBL" id="SNS24005.1"/>
    </source>
</evidence>
<protein>
    <submittedName>
        <fullName evidence="2">Uncharacterized protein</fullName>
    </submittedName>
</protein>
<feature type="chain" id="PRO_5039726699" evidence="1">
    <location>
        <begin position="21"/>
        <end position="41"/>
    </location>
</feature>
<dbReference type="RefSeq" id="WP_275407892.1">
    <property type="nucleotide sequence ID" value="NZ_BOMU01000064.1"/>
</dbReference>
<dbReference type="Proteomes" id="UP000198415">
    <property type="component" value="Unassembled WGS sequence"/>
</dbReference>
<proteinExistence type="predicted"/>